<dbReference type="InterPro" id="IPR005560">
    <property type="entry name" value="Csp_YhjQ"/>
</dbReference>
<gene>
    <name evidence="1" type="ORF">HC031_22460</name>
</gene>
<sequence>MAVTRQVLDTMTVGIRPEVGSETLAAAIDAMLECEEAVNTCAAAMVTEDDVRELREAIIRDMNCADVVAVTRRVLTRANDTALLVAQLQACVAACEHSAELCGRHAGHHEHCRLCSQATRRCADACGQVLRDLPR</sequence>
<dbReference type="Pfam" id="PF03860">
    <property type="entry name" value="Csp"/>
    <property type="match status" value="1"/>
</dbReference>
<dbReference type="RefSeq" id="WP_167927361.1">
    <property type="nucleotide sequence ID" value="NZ_JAATVY010000018.1"/>
</dbReference>
<dbReference type="Gene3D" id="1.20.1270.360">
    <property type="match status" value="1"/>
</dbReference>
<dbReference type="PANTHER" id="PTHR37310:SF1">
    <property type="entry name" value="CYTOPLASMIC PROTEIN"/>
    <property type="match status" value="1"/>
</dbReference>
<name>A0ABX0Y545_9ACTN</name>
<reference evidence="1 2" key="1">
    <citation type="submission" date="2020-03" db="EMBL/GenBank/DDBJ databases">
        <title>WGS of the type strain of Planosporangium spp.</title>
        <authorList>
            <person name="Thawai C."/>
        </authorList>
    </citation>
    <scope>NUCLEOTIDE SEQUENCE [LARGE SCALE GENOMIC DNA]</scope>
    <source>
        <strain evidence="1 2">TBRC 5610</strain>
    </source>
</reference>
<protein>
    <submittedName>
        <fullName evidence="1">Four-helix bundle copper-binding protein</fullName>
    </submittedName>
</protein>
<dbReference type="Proteomes" id="UP000722989">
    <property type="component" value="Unassembled WGS sequence"/>
</dbReference>
<evidence type="ECO:0000313" key="2">
    <source>
        <dbReference type="Proteomes" id="UP000722989"/>
    </source>
</evidence>
<dbReference type="PANTHER" id="PTHR37310">
    <property type="entry name" value="CYTOPLASMIC PROTEIN-RELATED"/>
    <property type="match status" value="1"/>
</dbReference>
<comment type="caution">
    <text evidence="1">The sequence shown here is derived from an EMBL/GenBank/DDBJ whole genome shotgun (WGS) entry which is preliminary data.</text>
</comment>
<accession>A0ABX0Y545</accession>
<proteinExistence type="predicted"/>
<evidence type="ECO:0000313" key="1">
    <source>
        <dbReference type="EMBL" id="NJC72459.1"/>
    </source>
</evidence>
<organism evidence="1 2">
    <name type="scientific">Planosporangium thailandense</name>
    <dbReference type="NCBI Taxonomy" id="765197"/>
    <lineage>
        <taxon>Bacteria</taxon>
        <taxon>Bacillati</taxon>
        <taxon>Actinomycetota</taxon>
        <taxon>Actinomycetes</taxon>
        <taxon>Micromonosporales</taxon>
        <taxon>Micromonosporaceae</taxon>
        <taxon>Planosporangium</taxon>
    </lineage>
</organism>
<dbReference type="EMBL" id="JAATVY010000018">
    <property type="protein sequence ID" value="NJC72459.1"/>
    <property type="molecule type" value="Genomic_DNA"/>
</dbReference>
<keyword evidence="2" id="KW-1185">Reference proteome</keyword>